<dbReference type="InterPro" id="IPR001789">
    <property type="entry name" value="Sig_transdc_resp-reg_receiver"/>
</dbReference>
<proteinExistence type="predicted"/>
<dbReference type="EMBL" id="FNVR01000009">
    <property type="protein sequence ID" value="SEF96369.1"/>
    <property type="molecule type" value="Genomic_DNA"/>
</dbReference>
<keyword evidence="5" id="KW-1185">Reference proteome</keyword>
<feature type="domain" description="Response regulatory" evidence="3">
    <location>
        <begin position="6"/>
        <end position="116"/>
    </location>
</feature>
<dbReference type="InterPro" id="IPR011006">
    <property type="entry name" value="CheY-like_superfamily"/>
</dbReference>
<evidence type="ECO:0000313" key="4">
    <source>
        <dbReference type="EMBL" id="SEF96369.1"/>
    </source>
</evidence>
<dbReference type="SUPFAM" id="SSF52172">
    <property type="entry name" value="CheY-like"/>
    <property type="match status" value="1"/>
</dbReference>
<dbReference type="GO" id="GO:0032993">
    <property type="term" value="C:protein-DNA complex"/>
    <property type="evidence" value="ECO:0007669"/>
    <property type="project" value="TreeGrafter"/>
</dbReference>
<dbReference type="GO" id="GO:0006355">
    <property type="term" value="P:regulation of DNA-templated transcription"/>
    <property type="evidence" value="ECO:0007669"/>
    <property type="project" value="TreeGrafter"/>
</dbReference>
<dbReference type="AlphaFoldDB" id="A0A1H5W9Y7"/>
<feature type="modified residue" description="4-aspartylphosphate" evidence="2">
    <location>
        <position position="57"/>
    </location>
</feature>
<sequence>MERELKCLLLDDELPGLTYLKMLCEQIPGLSVVKSFNDPSRFLEEFPSLEFDFCIIDIEMPQFNGLQIANLLQGKPVIFSTAYSEYAAEAFDLNAVDYIRKPVAIDRLKKAVDKVRIQLNAKQEASRFFTCNTDKGKALIQIEDLAWIGTSLVDSRDKEANLKDGTSLLLKNISFESLLKLLPEESFVRINKQEVINLVMVRYFSHDQITTLLDQKSGKPIILQLGERYRENFLKKMNP</sequence>
<dbReference type="SMART" id="SM00850">
    <property type="entry name" value="LytTR"/>
    <property type="match status" value="1"/>
</dbReference>
<keyword evidence="2" id="KW-0597">Phosphoprotein</keyword>
<dbReference type="SMART" id="SM00448">
    <property type="entry name" value="REC"/>
    <property type="match status" value="1"/>
</dbReference>
<dbReference type="Gene3D" id="2.40.50.1020">
    <property type="entry name" value="LytTr DNA-binding domain"/>
    <property type="match status" value="1"/>
</dbReference>
<dbReference type="GO" id="GO:0000156">
    <property type="term" value="F:phosphorelay response regulator activity"/>
    <property type="evidence" value="ECO:0007669"/>
    <property type="project" value="TreeGrafter"/>
</dbReference>
<accession>A0A1H5W9Y7</accession>
<protein>
    <submittedName>
        <fullName evidence="4">DNA-binding response regulator, LytR/AlgR family</fullName>
    </submittedName>
</protein>
<dbReference type="Proteomes" id="UP000236736">
    <property type="component" value="Unassembled WGS sequence"/>
</dbReference>
<evidence type="ECO:0000313" key="5">
    <source>
        <dbReference type="Proteomes" id="UP000236736"/>
    </source>
</evidence>
<evidence type="ECO:0000259" key="3">
    <source>
        <dbReference type="PROSITE" id="PS50110"/>
    </source>
</evidence>
<gene>
    <name evidence="4" type="ORF">SAMN03080598_01996</name>
</gene>
<reference evidence="5" key="1">
    <citation type="submission" date="2016-10" db="EMBL/GenBank/DDBJ databases">
        <authorList>
            <person name="Varghese N."/>
            <person name="Submissions S."/>
        </authorList>
    </citation>
    <scope>NUCLEOTIDE SEQUENCE [LARGE SCALE GENOMIC DNA]</scope>
    <source>
        <strain evidence="5">DSM 17298</strain>
    </source>
</reference>
<evidence type="ECO:0000256" key="2">
    <source>
        <dbReference type="PROSITE-ProRule" id="PRU00169"/>
    </source>
</evidence>
<dbReference type="STRING" id="1120964.GCA_001313265_02706"/>
<dbReference type="GO" id="GO:0005829">
    <property type="term" value="C:cytosol"/>
    <property type="evidence" value="ECO:0007669"/>
    <property type="project" value="TreeGrafter"/>
</dbReference>
<dbReference type="OrthoDB" id="9787344at2"/>
<dbReference type="InterPro" id="IPR007492">
    <property type="entry name" value="LytTR_DNA-bd_dom"/>
</dbReference>
<dbReference type="PANTHER" id="PTHR48111">
    <property type="entry name" value="REGULATOR OF RPOS"/>
    <property type="match status" value="1"/>
</dbReference>
<dbReference type="Pfam" id="PF00072">
    <property type="entry name" value="Response_reg"/>
    <property type="match status" value="1"/>
</dbReference>
<keyword evidence="1 4" id="KW-0238">DNA-binding</keyword>
<evidence type="ECO:0000256" key="1">
    <source>
        <dbReference type="ARBA" id="ARBA00023125"/>
    </source>
</evidence>
<name>A0A1H5W9Y7_9BACT</name>
<dbReference type="InterPro" id="IPR039420">
    <property type="entry name" value="WalR-like"/>
</dbReference>
<dbReference type="PROSITE" id="PS50110">
    <property type="entry name" value="RESPONSE_REGULATORY"/>
    <property type="match status" value="1"/>
</dbReference>
<dbReference type="GO" id="GO:0000976">
    <property type="term" value="F:transcription cis-regulatory region binding"/>
    <property type="evidence" value="ECO:0007669"/>
    <property type="project" value="TreeGrafter"/>
</dbReference>
<dbReference type="RefSeq" id="WP_103924671.1">
    <property type="nucleotide sequence ID" value="NZ_FNVR01000009.1"/>
</dbReference>
<organism evidence="4 5">
    <name type="scientific">Algoriphagus boritolerans DSM 17298 = JCM 18970</name>
    <dbReference type="NCBI Taxonomy" id="1120964"/>
    <lineage>
        <taxon>Bacteria</taxon>
        <taxon>Pseudomonadati</taxon>
        <taxon>Bacteroidota</taxon>
        <taxon>Cytophagia</taxon>
        <taxon>Cytophagales</taxon>
        <taxon>Cyclobacteriaceae</taxon>
        <taxon>Algoriphagus</taxon>
    </lineage>
</organism>
<dbReference type="Gene3D" id="3.40.50.2300">
    <property type="match status" value="1"/>
</dbReference>
<dbReference type="PANTHER" id="PTHR48111:SF69">
    <property type="entry name" value="RESPONSE REGULATOR RECEIVER"/>
    <property type="match status" value="1"/>
</dbReference>